<dbReference type="InterPro" id="IPR018392">
    <property type="entry name" value="LysM"/>
</dbReference>
<dbReference type="PANTHER" id="PTHR38731:SF3">
    <property type="entry name" value="BLL6125 PROTEIN"/>
    <property type="match status" value="1"/>
</dbReference>
<dbReference type="PIRSF" id="PIRSF029644">
    <property type="entry name" value="UCP029644"/>
    <property type="match status" value="1"/>
</dbReference>
<name>A0A4S4AXD7_9RHOO</name>
<dbReference type="InterPro" id="IPR006860">
    <property type="entry name" value="FecR"/>
</dbReference>
<dbReference type="AlphaFoldDB" id="A0A4S4AXD7"/>
<dbReference type="InterPro" id="IPR036779">
    <property type="entry name" value="LysM_dom_sf"/>
</dbReference>
<dbReference type="Pfam" id="PF04773">
    <property type="entry name" value="FecR"/>
    <property type="match status" value="1"/>
</dbReference>
<dbReference type="PANTHER" id="PTHR38731">
    <property type="entry name" value="LIPL45-RELATED LIPOPROTEIN-RELATED"/>
    <property type="match status" value="1"/>
</dbReference>
<dbReference type="Proteomes" id="UP000308430">
    <property type="component" value="Unassembled WGS sequence"/>
</dbReference>
<evidence type="ECO:0000313" key="3">
    <source>
        <dbReference type="EMBL" id="THF64714.1"/>
    </source>
</evidence>
<dbReference type="InterPro" id="IPR016930">
    <property type="entry name" value="UCP029644"/>
</dbReference>
<sequence length="529" mass="56883">MMITRVSAPIRLLALASLLFAALPAQADLVQYRVVQGDTLIGLGERLLARPADWPVLQRLNGVADPYRIPVGTQLRIPRELLRPEPRELRVDAVHGQAARDGAALAAGDTVGAGARLDTGGDGHVSLRLPDGSTLELPARSSLQVEALHGYPGFEGEDVHLQLNDGRVESTTVPRRGPAARYRIDTPTAVIGVRGTEFRVATEAAAGRSRAEVTRGKVEVSAGKTRRALEAGFGLVADGRLGQARRLPAAPDLDGLPARFEQPALRLAPPAFDGAVAWRVQVAGNAQFRPVLAERSGPGELRIDGLPDGQYYLRARLIDEAGIEGHDAVRGFELKARPEPPFPAQPRDGAKAPAGTVQFAWSGAPEAATYRFELFSVEGGGEPLEEAVSGTSHGKALEPGEYRWRVASVRADGDQGPWSAPSKVLVRAPAAVPEPPEIGDEGLTFRWAGEAGQRFDYEFSADEDFSTTRYAGQVDQPQVDLPRPPPDTYFMRVRAIEPDGYVGAWSGAQRVIVPANIPWWILLFPLLAL</sequence>
<dbReference type="Gene3D" id="2.60.40.10">
    <property type="entry name" value="Immunoglobulins"/>
    <property type="match status" value="2"/>
</dbReference>
<reference evidence="3 4" key="1">
    <citation type="submission" date="2019-04" db="EMBL/GenBank/DDBJ databases">
        <title>Azoarcus nasutitermitis sp. nov. isolated from termite nest.</title>
        <authorList>
            <person name="Lin S.-Y."/>
            <person name="Hameed A."/>
            <person name="Hsu Y.-H."/>
            <person name="Young C.-C."/>
        </authorList>
    </citation>
    <scope>NUCLEOTIDE SEQUENCE [LARGE SCALE GENOMIC DNA]</scope>
    <source>
        <strain evidence="3 4">CC-YHH838</strain>
    </source>
</reference>
<dbReference type="EMBL" id="SSOC01000004">
    <property type="protein sequence ID" value="THF64714.1"/>
    <property type="molecule type" value="Genomic_DNA"/>
</dbReference>
<feature type="domain" description="LysM" evidence="2">
    <location>
        <begin position="30"/>
        <end position="77"/>
    </location>
</feature>
<keyword evidence="1" id="KW-0732">Signal</keyword>
<dbReference type="OrthoDB" id="9813091at2"/>
<feature type="signal peptide" evidence="1">
    <location>
        <begin position="1"/>
        <end position="27"/>
    </location>
</feature>
<dbReference type="Gene3D" id="3.10.350.10">
    <property type="entry name" value="LysM domain"/>
    <property type="match status" value="1"/>
</dbReference>
<dbReference type="CDD" id="cd00118">
    <property type="entry name" value="LysM"/>
    <property type="match status" value="1"/>
</dbReference>
<comment type="caution">
    <text evidence="3">The sequence shown here is derived from an EMBL/GenBank/DDBJ whole genome shotgun (WGS) entry which is preliminary data.</text>
</comment>
<keyword evidence="4" id="KW-1185">Reference proteome</keyword>
<evidence type="ECO:0000256" key="1">
    <source>
        <dbReference type="SAM" id="SignalP"/>
    </source>
</evidence>
<dbReference type="Pfam" id="PF01476">
    <property type="entry name" value="LysM"/>
    <property type="match status" value="1"/>
</dbReference>
<proteinExistence type="predicted"/>
<evidence type="ECO:0000259" key="2">
    <source>
        <dbReference type="PROSITE" id="PS51782"/>
    </source>
</evidence>
<dbReference type="PROSITE" id="PS51782">
    <property type="entry name" value="LYSM"/>
    <property type="match status" value="1"/>
</dbReference>
<dbReference type="RefSeq" id="WP_136348433.1">
    <property type="nucleotide sequence ID" value="NZ_SSOC01000004.1"/>
</dbReference>
<gene>
    <name evidence="3" type="ORF">E6C76_11735</name>
</gene>
<dbReference type="Gene3D" id="2.60.120.1440">
    <property type="match status" value="1"/>
</dbReference>
<feature type="chain" id="PRO_5020401223" description="LysM domain-containing protein" evidence="1">
    <location>
        <begin position="28"/>
        <end position="529"/>
    </location>
</feature>
<protein>
    <recommendedName>
        <fullName evidence="2">LysM domain-containing protein</fullName>
    </recommendedName>
</protein>
<dbReference type="InterPro" id="IPR013783">
    <property type="entry name" value="Ig-like_fold"/>
</dbReference>
<accession>A0A4S4AXD7</accession>
<evidence type="ECO:0000313" key="4">
    <source>
        <dbReference type="Proteomes" id="UP000308430"/>
    </source>
</evidence>
<organism evidence="3 4">
    <name type="scientific">Pseudothauera nasutitermitis</name>
    <dbReference type="NCBI Taxonomy" id="2565930"/>
    <lineage>
        <taxon>Bacteria</taxon>
        <taxon>Pseudomonadati</taxon>
        <taxon>Pseudomonadota</taxon>
        <taxon>Betaproteobacteria</taxon>
        <taxon>Rhodocyclales</taxon>
        <taxon>Zoogloeaceae</taxon>
        <taxon>Pseudothauera</taxon>
    </lineage>
</organism>